<accession>A0A841G6K1</accession>
<dbReference type="Proteomes" id="UP000548476">
    <property type="component" value="Unassembled WGS sequence"/>
</dbReference>
<dbReference type="EMBL" id="JACHGT010000025">
    <property type="protein sequence ID" value="MBB6039700.1"/>
    <property type="molecule type" value="Genomic_DNA"/>
</dbReference>
<keyword evidence="2" id="KW-1185">Reference proteome</keyword>
<reference evidence="1 2" key="1">
    <citation type="submission" date="2020-08" db="EMBL/GenBank/DDBJ databases">
        <title>Genomic Encyclopedia of Type Strains, Phase IV (KMG-IV): sequencing the most valuable type-strain genomes for metagenomic binning, comparative biology and taxonomic classification.</title>
        <authorList>
            <person name="Goeker M."/>
        </authorList>
    </citation>
    <scope>NUCLEOTIDE SEQUENCE [LARGE SCALE GENOMIC DNA]</scope>
    <source>
        <strain evidence="1 2">YIM 65646</strain>
    </source>
</reference>
<protein>
    <submittedName>
        <fullName evidence="1">Uncharacterized protein</fullName>
    </submittedName>
</protein>
<evidence type="ECO:0000313" key="2">
    <source>
        <dbReference type="Proteomes" id="UP000548476"/>
    </source>
</evidence>
<sequence>MSTQPSTVEYRGVRYAAEMIAGGAAYELFTSEPAQGFLPNPRPEARWPYRRFVHVSEVGGESAMVACAESLLSAPLVAGVTWRRIHEQSQSPYGDEATRALLRAVRDSARVRRGTRMVKPLSPRQVVRLLGSAPLVAGFCYREHDVAHLRTPAQRRVLSGDPRPGDDFAAFALRWRAGDPVDYVVPEGDAFAGLTRIPGSSRRGGPVLGTGFAPSNRYLLPEFVTAELADVPLPARSEILAYTEDGTEVTMFQLVTEQGAWTRMAGSRWRDLQQELPGIEPHQEWFPVPAGEHSGLSGDYRGQRHPAVADPPHGFRIAAKSQAGRFPVDAVRRSVTHATWRGAEATVVGAQDGWTRLRLTVPDEGTVLGTGAECVERGLYECWAPSAEVGARATEIAYAA</sequence>
<name>A0A841G6K1_9ACTN</name>
<dbReference type="AlphaFoldDB" id="A0A841G6K1"/>
<proteinExistence type="predicted"/>
<comment type="caution">
    <text evidence="1">The sequence shown here is derived from an EMBL/GenBank/DDBJ whole genome shotgun (WGS) entry which is preliminary data.</text>
</comment>
<gene>
    <name evidence="1" type="ORF">HNR73_007598</name>
</gene>
<evidence type="ECO:0000313" key="1">
    <source>
        <dbReference type="EMBL" id="MBB6039700.1"/>
    </source>
</evidence>
<organism evidence="1 2">
    <name type="scientific">Phytomonospora endophytica</name>
    <dbReference type="NCBI Taxonomy" id="714109"/>
    <lineage>
        <taxon>Bacteria</taxon>
        <taxon>Bacillati</taxon>
        <taxon>Actinomycetota</taxon>
        <taxon>Actinomycetes</taxon>
        <taxon>Micromonosporales</taxon>
        <taxon>Micromonosporaceae</taxon>
        <taxon>Phytomonospora</taxon>
    </lineage>
</organism>
<dbReference type="RefSeq" id="WP_239122384.1">
    <property type="nucleotide sequence ID" value="NZ_BONT01000102.1"/>
</dbReference>